<name>A0A6J5VE16_PRUAR</name>
<dbReference type="EMBL" id="CAEKDK010000007">
    <property type="protein sequence ID" value="CAB4286393.1"/>
    <property type="molecule type" value="Genomic_DNA"/>
</dbReference>
<dbReference type="Proteomes" id="UP000507222">
    <property type="component" value="Unassembled WGS sequence"/>
</dbReference>
<organism evidence="1 2">
    <name type="scientific">Prunus armeniaca</name>
    <name type="common">Apricot</name>
    <name type="synonym">Armeniaca vulgaris</name>
    <dbReference type="NCBI Taxonomy" id="36596"/>
    <lineage>
        <taxon>Eukaryota</taxon>
        <taxon>Viridiplantae</taxon>
        <taxon>Streptophyta</taxon>
        <taxon>Embryophyta</taxon>
        <taxon>Tracheophyta</taxon>
        <taxon>Spermatophyta</taxon>
        <taxon>Magnoliopsida</taxon>
        <taxon>eudicotyledons</taxon>
        <taxon>Gunneridae</taxon>
        <taxon>Pentapetalae</taxon>
        <taxon>rosids</taxon>
        <taxon>fabids</taxon>
        <taxon>Rosales</taxon>
        <taxon>Rosaceae</taxon>
        <taxon>Amygdaloideae</taxon>
        <taxon>Amygdaleae</taxon>
        <taxon>Prunus</taxon>
    </lineage>
</organism>
<proteinExistence type="predicted"/>
<gene>
    <name evidence="1" type="ORF">CURHAP_LOCUS43599</name>
</gene>
<evidence type="ECO:0000313" key="2">
    <source>
        <dbReference type="Proteomes" id="UP000507222"/>
    </source>
</evidence>
<reference evidence="1 2" key="1">
    <citation type="submission" date="2020-05" db="EMBL/GenBank/DDBJ databases">
        <authorList>
            <person name="Campoy J."/>
            <person name="Schneeberger K."/>
            <person name="Spophaly S."/>
        </authorList>
    </citation>
    <scope>NUCLEOTIDE SEQUENCE [LARGE SCALE GENOMIC DNA]</scope>
    <source>
        <strain evidence="1">PruArmRojPasFocal</strain>
    </source>
</reference>
<dbReference type="AlphaFoldDB" id="A0A6J5VE16"/>
<accession>A0A6J5VE16</accession>
<sequence length="54" mass="6172">MLDLHYFIAFLLTPKSSPMSTMLSPSDLTSASSEIRVWSMMEFDWTVGTRRSGR</sequence>
<evidence type="ECO:0000313" key="1">
    <source>
        <dbReference type="EMBL" id="CAB4286393.1"/>
    </source>
</evidence>
<protein>
    <submittedName>
        <fullName evidence="1">Uncharacterized protein</fullName>
    </submittedName>
</protein>